<dbReference type="EMBL" id="ML170317">
    <property type="protein sequence ID" value="TDL14664.1"/>
    <property type="molecule type" value="Genomic_DNA"/>
</dbReference>
<evidence type="ECO:0000313" key="2">
    <source>
        <dbReference type="EMBL" id="TDL14664.1"/>
    </source>
</evidence>
<dbReference type="VEuPathDB" id="FungiDB:BD410DRAFT_845830"/>
<keyword evidence="3" id="KW-1185">Reference proteome</keyword>
<evidence type="ECO:0000313" key="3">
    <source>
        <dbReference type="Proteomes" id="UP000294933"/>
    </source>
</evidence>
<feature type="compositionally biased region" description="Low complexity" evidence="1">
    <location>
        <begin position="28"/>
        <end position="41"/>
    </location>
</feature>
<proteinExistence type="predicted"/>
<dbReference type="AlphaFoldDB" id="A0A4Y7PGR9"/>
<accession>A0A4Y7PGR9</accession>
<name>A0A4Y7PGR9_9AGAM</name>
<reference evidence="2 3" key="1">
    <citation type="submission" date="2018-06" db="EMBL/GenBank/DDBJ databases">
        <title>A transcriptomic atlas of mushroom development highlights an independent origin of complex multicellularity.</title>
        <authorList>
            <consortium name="DOE Joint Genome Institute"/>
            <person name="Krizsan K."/>
            <person name="Almasi E."/>
            <person name="Merenyi Z."/>
            <person name="Sahu N."/>
            <person name="Viragh M."/>
            <person name="Koszo T."/>
            <person name="Mondo S."/>
            <person name="Kiss B."/>
            <person name="Balint B."/>
            <person name="Kues U."/>
            <person name="Barry K."/>
            <person name="Hegedus J.C."/>
            <person name="Henrissat B."/>
            <person name="Johnson J."/>
            <person name="Lipzen A."/>
            <person name="Ohm R."/>
            <person name="Nagy I."/>
            <person name="Pangilinan J."/>
            <person name="Yan J."/>
            <person name="Xiong Y."/>
            <person name="Grigoriev I.V."/>
            <person name="Hibbett D.S."/>
            <person name="Nagy L.G."/>
        </authorList>
    </citation>
    <scope>NUCLEOTIDE SEQUENCE [LARGE SCALE GENOMIC DNA]</scope>
    <source>
        <strain evidence="2 3">SZMC22713</strain>
    </source>
</reference>
<feature type="compositionally biased region" description="Polar residues" evidence="1">
    <location>
        <begin position="116"/>
        <end position="141"/>
    </location>
</feature>
<feature type="compositionally biased region" description="Polar residues" evidence="1">
    <location>
        <begin position="1"/>
        <end position="27"/>
    </location>
</feature>
<organism evidence="2 3">
    <name type="scientific">Rickenella mellea</name>
    <dbReference type="NCBI Taxonomy" id="50990"/>
    <lineage>
        <taxon>Eukaryota</taxon>
        <taxon>Fungi</taxon>
        <taxon>Dikarya</taxon>
        <taxon>Basidiomycota</taxon>
        <taxon>Agaricomycotina</taxon>
        <taxon>Agaricomycetes</taxon>
        <taxon>Hymenochaetales</taxon>
        <taxon>Rickenellaceae</taxon>
        <taxon>Rickenella</taxon>
    </lineage>
</organism>
<dbReference type="Proteomes" id="UP000294933">
    <property type="component" value="Unassembled WGS sequence"/>
</dbReference>
<sequence length="147" mass="15600">MAGKDNPTTSRGSSNTTTKALSKPGTSAATTAPNANNANIEEPAKITSNALSTAKSAKIYLIENGLATTGMEYTIATLSNILMQISHNAPPLRKQLEKAHAPSPYYCKTSPTRIPLTQSSHMYPSVSIHNSPVSKNPLKQSPQPPKN</sequence>
<gene>
    <name evidence="2" type="ORF">BD410DRAFT_845830</name>
</gene>
<feature type="region of interest" description="Disordered" evidence="1">
    <location>
        <begin position="1"/>
        <end position="43"/>
    </location>
</feature>
<evidence type="ECO:0000256" key="1">
    <source>
        <dbReference type="SAM" id="MobiDB-lite"/>
    </source>
</evidence>
<feature type="region of interest" description="Disordered" evidence="1">
    <location>
        <begin position="116"/>
        <end position="147"/>
    </location>
</feature>
<protein>
    <submittedName>
        <fullName evidence="2">Uncharacterized protein</fullName>
    </submittedName>
</protein>